<dbReference type="Pfam" id="PF00270">
    <property type="entry name" value="DEAD"/>
    <property type="match status" value="1"/>
</dbReference>
<feature type="domain" description="Helicase ATP-binding" evidence="6">
    <location>
        <begin position="99"/>
        <end position="324"/>
    </location>
</feature>
<evidence type="ECO:0000259" key="7">
    <source>
        <dbReference type="PROSITE" id="PS51194"/>
    </source>
</evidence>
<evidence type="ECO:0000313" key="8">
    <source>
        <dbReference type="Proteomes" id="UP000046395"/>
    </source>
</evidence>
<dbReference type="InterPro" id="IPR014001">
    <property type="entry name" value="Helicase_ATP-bd"/>
</dbReference>
<keyword evidence="8" id="KW-1185">Reference proteome</keyword>
<name>A0A5S6R261_TRIMR</name>
<evidence type="ECO:0000256" key="5">
    <source>
        <dbReference type="RuleBase" id="RU365068"/>
    </source>
</evidence>
<keyword evidence="5" id="KW-0347">Helicase</keyword>
<dbReference type="EC" id="3.6.4.13" evidence="5"/>
<dbReference type="Proteomes" id="UP000046395">
    <property type="component" value="Unassembled WGS sequence"/>
</dbReference>
<reference evidence="8" key="2">
    <citation type="submission" date="2014-03" db="EMBL/GenBank/DDBJ databases">
        <title>The whipworm genome and dual-species transcriptomics of an intimate host-pathogen interaction.</title>
        <authorList>
            <person name="Foth B.J."/>
            <person name="Tsai I.J."/>
            <person name="Reid A.J."/>
            <person name="Bancroft A.J."/>
            <person name="Nichol S."/>
            <person name="Tracey A."/>
            <person name="Holroyd N."/>
            <person name="Cotton J.A."/>
            <person name="Stanley E.J."/>
            <person name="Zarowiecki M."/>
            <person name="Liu J.Z."/>
            <person name="Huckvale T."/>
            <person name="Cooper P.J."/>
            <person name="Grencis R.K."/>
            <person name="Berriman M."/>
        </authorList>
    </citation>
    <scope>NUCLEOTIDE SEQUENCE [LARGE SCALE GENOMIC DNA]</scope>
    <source>
        <strain evidence="8">Edinburgh</strain>
    </source>
</reference>
<dbReference type="CDD" id="cd18787">
    <property type="entry name" value="SF2_C_DEAD"/>
    <property type="match status" value="1"/>
</dbReference>
<dbReference type="GO" id="GO:0003724">
    <property type="term" value="F:RNA helicase activity"/>
    <property type="evidence" value="ECO:0007669"/>
    <property type="project" value="UniProtKB-EC"/>
</dbReference>
<organism evidence="8 9">
    <name type="scientific">Trichuris muris</name>
    <name type="common">Mouse whipworm</name>
    <dbReference type="NCBI Taxonomy" id="70415"/>
    <lineage>
        <taxon>Eukaryota</taxon>
        <taxon>Metazoa</taxon>
        <taxon>Ecdysozoa</taxon>
        <taxon>Nematoda</taxon>
        <taxon>Enoplea</taxon>
        <taxon>Dorylaimia</taxon>
        <taxon>Trichinellida</taxon>
        <taxon>Trichuridae</taxon>
        <taxon>Trichuris</taxon>
    </lineage>
</organism>
<keyword evidence="3 5" id="KW-0067">ATP-binding</keyword>
<dbReference type="InterPro" id="IPR011545">
    <property type="entry name" value="DEAD/DEAH_box_helicase_dom"/>
</dbReference>
<dbReference type="SUPFAM" id="SSF52540">
    <property type="entry name" value="P-loop containing nucleoside triphosphate hydrolases"/>
    <property type="match status" value="1"/>
</dbReference>
<dbReference type="SMART" id="SM00490">
    <property type="entry name" value="HELICc"/>
    <property type="match status" value="1"/>
</dbReference>
<dbReference type="GO" id="GO:0003723">
    <property type="term" value="F:RNA binding"/>
    <property type="evidence" value="ECO:0007669"/>
    <property type="project" value="UniProtKB-UniRule"/>
</dbReference>
<dbReference type="PANTHER" id="PTHR24031">
    <property type="entry name" value="RNA HELICASE"/>
    <property type="match status" value="1"/>
</dbReference>
<dbReference type="InterPro" id="IPR027417">
    <property type="entry name" value="P-loop_NTPase"/>
</dbReference>
<dbReference type="WBParaSite" id="TMUE_3000013247.1">
    <property type="protein sequence ID" value="TMUE_3000013247.1"/>
    <property type="gene ID" value="WBGene00287304"/>
</dbReference>
<accession>A0A5S6R261</accession>
<comment type="catalytic activity">
    <reaction evidence="5">
        <text>ATP + H2O = ADP + phosphate + H(+)</text>
        <dbReference type="Rhea" id="RHEA:13065"/>
        <dbReference type="ChEBI" id="CHEBI:15377"/>
        <dbReference type="ChEBI" id="CHEBI:15378"/>
        <dbReference type="ChEBI" id="CHEBI:30616"/>
        <dbReference type="ChEBI" id="CHEBI:43474"/>
        <dbReference type="ChEBI" id="CHEBI:456216"/>
        <dbReference type="EC" id="3.6.4.13"/>
    </reaction>
</comment>
<evidence type="ECO:0000256" key="1">
    <source>
        <dbReference type="ARBA" id="ARBA00022741"/>
    </source>
</evidence>
<dbReference type="STRING" id="70415.A0A5S6R261"/>
<evidence type="ECO:0000256" key="3">
    <source>
        <dbReference type="ARBA" id="ARBA00022840"/>
    </source>
</evidence>
<keyword evidence="4 5" id="KW-0694">RNA-binding</keyword>
<comment type="domain">
    <text evidence="5">The Q motif is unique to and characteristic of the DEAD box family of RNA helicases and controls ATP binding and hydrolysis.</text>
</comment>
<evidence type="ECO:0000259" key="6">
    <source>
        <dbReference type="PROSITE" id="PS51192"/>
    </source>
</evidence>
<proteinExistence type="inferred from homology"/>
<evidence type="ECO:0000313" key="9">
    <source>
        <dbReference type="WBParaSite" id="TMUE_3000013247.1"/>
    </source>
</evidence>
<evidence type="ECO:0000256" key="4">
    <source>
        <dbReference type="ARBA" id="ARBA00022884"/>
    </source>
</evidence>
<keyword evidence="1 5" id="KW-0547">Nucleotide-binding</keyword>
<reference evidence="9" key="3">
    <citation type="submission" date="2019-12" db="UniProtKB">
        <authorList>
            <consortium name="WormBaseParasite"/>
        </authorList>
    </citation>
    <scope>IDENTIFICATION</scope>
</reference>
<dbReference type="PROSITE" id="PS51192">
    <property type="entry name" value="HELICASE_ATP_BIND_1"/>
    <property type="match status" value="1"/>
</dbReference>
<dbReference type="AlphaFoldDB" id="A0A5S6R261"/>
<dbReference type="WBParaSite" id="TMUE_3000013247.2">
    <property type="protein sequence ID" value="TMUE_3000013247.2"/>
    <property type="gene ID" value="WBGene00287304"/>
</dbReference>
<sequence>MADREVGTKEDEEDDGSHFLVLGEDERNELVPLTLTIVPEWVSNSTFVSKSINEDSISLDDASAFLPVDIVEMLKSCEITVLFPVQKETIPRIVEWNGRFQPLPVPDICISSPTGSGKTLCYVVPIVHFLRDRLLPRIRALVILPTADLALQVYQQFLNCAKHTPLRTVLITGQQKFQNEVKKIYKQTDRGLIACCDILVATPGRLQDHLRGPLSHAFCLTYLRFLVLDEADSLLADYDLQWFKEIDSAIFESAVRPNDEQEYSKSGSLLPPLEVRRYRATAATSPEELFAAAKFPLQKFLVSATLTFNPDVIHKIGGLFRPRLFQSLDCIGVEPTGEQMISFPQNLDEFYIDCEPIRKPLVVHYILRRFKRDRILCFTETRRHSHRLCELLRLMGNDKVGEVSKNLKRVDRSEIIRSFNSGKLSVVVCSQIMARGMSFKKLGLVICYDSARTIQEYAHMAGRTARAGDSGIIITLMSEEEKARPLSDGRGARLIDRLRPFDFDFNALRKGMPKYRVALGNLKKKMAKDK</sequence>
<dbReference type="GO" id="GO:0005524">
    <property type="term" value="F:ATP binding"/>
    <property type="evidence" value="ECO:0007669"/>
    <property type="project" value="UniProtKB-UniRule"/>
</dbReference>
<dbReference type="InterPro" id="IPR001650">
    <property type="entry name" value="Helicase_C-like"/>
</dbReference>
<dbReference type="GO" id="GO:0016787">
    <property type="term" value="F:hydrolase activity"/>
    <property type="evidence" value="ECO:0007669"/>
    <property type="project" value="UniProtKB-KW"/>
</dbReference>
<evidence type="ECO:0000256" key="2">
    <source>
        <dbReference type="ARBA" id="ARBA00022801"/>
    </source>
</evidence>
<feature type="domain" description="Helicase C-terminal" evidence="7">
    <location>
        <begin position="346"/>
        <end position="523"/>
    </location>
</feature>
<comment type="similarity">
    <text evidence="5">Belongs to the DEAD box helicase family.</text>
</comment>
<dbReference type="SMART" id="SM00487">
    <property type="entry name" value="DEXDc"/>
    <property type="match status" value="1"/>
</dbReference>
<protein>
    <recommendedName>
        <fullName evidence="5">ATP-dependent RNA helicase</fullName>
        <ecNumber evidence="5">3.6.4.13</ecNumber>
    </recommendedName>
</protein>
<reference evidence="8" key="1">
    <citation type="submission" date="2013-11" db="EMBL/GenBank/DDBJ databases">
        <authorList>
            <person name="Aslett M."/>
        </authorList>
    </citation>
    <scope>NUCLEOTIDE SEQUENCE [LARGE SCALE GENOMIC DNA]</scope>
    <source>
        <strain evidence="8">Edinburgh</strain>
    </source>
</reference>
<dbReference type="Gene3D" id="3.40.50.300">
    <property type="entry name" value="P-loop containing nucleotide triphosphate hydrolases"/>
    <property type="match status" value="2"/>
</dbReference>
<comment type="function">
    <text evidence="5">RNA helicase.</text>
</comment>
<dbReference type="Pfam" id="PF00271">
    <property type="entry name" value="Helicase_C"/>
    <property type="match status" value="1"/>
</dbReference>
<dbReference type="PROSITE" id="PS51194">
    <property type="entry name" value="HELICASE_CTER"/>
    <property type="match status" value="1"/>
</dbReference>
<keyword evidence="2 5" id="KW-0378">Hydrolase</keyword>